<accession>A0ABU8C085</accession>
<reference evidence="1" key="1">
    <citation type="submission" date="2024-02" db="EMBL/GenBank/DDBJ databases">
        <title>Genome sequences of strain Gemmobacter sp. JM10B15.</title>
        <authorList>
            <person name="Zhang M."/>
        </authorList>
    </citation>
    <scope>NUCLEOTIDE SEQUENCE</scope>
    <source>
        <strain evidence="1">JM10B15</strain>
    </source>
</reference>
<evidence type="ECO:0000313" key="1">
    <source>
        <dbReference type="EMBL" id="MEH7830369.1"/>
    </source>
</evidence>
<dbReference type="EMBL" id="JBALHR010000022">
    <property type="protein sequence ID" value="MEH7830369.1"/>
    <property type="molecule type" value="Genomic_DNA"/>
</dbReference>
<sequence>MRFLRPDPHPCDLAAWQQRLAELQDEPQDDWRDSLIDMARLHIAALEHPPEKSPTEGLRT</sequence>
<gene>
    <name evidence="1" type="ORF">V6590_19635</name>
</gene>
<name>A0ABU8C085_9RHOB</name>
<comment type="caution">
    <text evidence="1">The sequence shown here is derived from an EMBL/GenBank/DDBJ whole genome shotgun (WGS) entry which is preliminary data.</text>
</comment>
<proteinExistence type="predicted"/>
<protein>
    <submittedName>
        <fullName evidence="1">Uncharacterized protein</fullName>
    </submittedName>
</protein>
<keyword evidence="2" id="KW-1185">Reference proteome</keyword>
<dbReference type="RefSeq" id="WP_335425413.1">
    <property type="nucleotide sequence ID" value="NZ_JBALHR010000022.1"/>
</dbReference>
<evidence type="ECO:0000313" key="2">
    <source>
        <dbReference type="Proteomes" id="UP001431963"/>
    </source>
</evidence>
<organism evidence="1 2">
    <name type="scientific">Gemmobacter denitrificans</name>
    <dbReference type="NCBI Taxonomy" id="3123040"/>
    <lineage>
        <taxon>Bacteria</taxon>
        <taxon>Pseudomonadati</taxon>
        <taxon>Pseudomonadota</taxon>
        <taxon>Alphaproteobacteria</taxon>
        <taxon>Rhodobacterales</taxon>
        <taxon>Paracoccaceae</taxon>
        <taxon>Gemmobacter</taxon>
    </lineage>
</organism>
<dbReference type="Proteomes" id="UP001431963">
    <property type="component" value="Unassembled WGS sequence"/>
</dbReference>